<dbReference type="EMBL" id="FOXA01000011">
    <property type="protein sequence ID" value="SFP70846.1"/>
    <property type="molecule type" value="Genomic_DNA"/>
</dbReference>
<dbReference type="Pfam" id="PF01266">
    <property type="entry name" value="DAO"/>
    <property type="match status" value="1"/>
</dbReference>
<dbReference type="PANTHER" id="PTHR13847:SF280">
    <property type="entry name" value="D-AMINO ACID DEHYDROGENASE"/>
    <property type="match status" value="1"/>
</dbReference>
<proteinExistence type="inferred from homology"/>
<dbReference type="InterPro" id="IPR006076">
    <property type="entry name" value="FAD-dep_OxRdtase"/>
</dbReference>
<protein>
    <submittedName>
        <fullName evidence="4">Glycine/D-amino acid oxidase</fullName>
    </submittedName>
</protein>
<dbReference type="STRING" id="441119.SAMN04488047_11145"/>
<comment type="similarity">
    <text evidence="1">Belongs to the DadA oxidoreductase family.</text>
</comment>
<keyword evidence="5" id="KW-1185">Reference proteome</keyword>
<dbReference type="PANTHER" id="PTHR13847">
    <property type="entry name" value="SARCOSINE DEHYDROGENASE-RELATED"/>
    <property type="match status" value="1"/>
</dbReference>
<evidence type="ECO:0000313" key="5">
    <source>
        <dbReference type="Proteomes" id="UP000199356"/>
    </source>
</evidence>
<feature type="domain" description="FAD dependent oxidoreductase" evidence="3">
    <location>
        <begin position="29"/>
        <end position="424"/>
    </location>
</feature>
<dbReference type="GO" id="GO:0008718">
    <property type="term" value="F:D-amino-acid dehydrogenase activity"/>
    <property type="evidence" value="ECO:0007669"/>
    <property type="project" value="TreeGrafter"/>
</dbReference>
<dbReference type="OrthoDB" id="9787190at2"/>
<dbReference type="GO" id="GO:0005886">
    <property type="term" value="C:plasma membrane"/>
    <property type="evidence" value="ECO:0007669"/>
    <property type="project" value="TreeGrafter"/>
</dbReference>
<evidence type="ECO:0000256" key="1">
    <source>
        <dbReference type="ARBA" id="ARBA00009410"/>
    </source>
</evidence>
<sequence length="454" mass="49549">MNAPFTSPAGPVTLATPAEHTAAPPAQADLVVIGGGVAGVMTAWFAAKAGQSVALVEKGRIAGEQSSRNWGWIRQQGRDPDELPMVMEANRIWRALQSETNEPLGLQETGTVYLINNESDFARYEAWMEHARAHGLRTRMLSRAEMRDMLPDAAEDWKGAMWTPTDMRAEAWQAVPALARAAARRDVAVCEDCAVRRLDIEAGQVAGVVTEKGRIRAPRVVLAGGAWSSLFLRAHGVHIPQLSVRSTVAATEALPQVFAGCAADDSLAFRRRMDGGYNLAPSSYHELWIGPDAFRALRAFVPQLKAEPFGTSYRLSAPRGWPDAWTTPRKWEADEESPFERMRVLDPTPNAKKAREVADRFARIFPKLGEVKVKKAWAGMIDTMPDLVPVIDRVESLPGLVVLTGLSGHGFGIGPGVGRVAADLAMDRDPGHDLSRFRLSRFSDGSKLEPGPHL</sequence>
<dbReference type="RefSeq" id="WP_093422953.1">
    <property type="nucleotide sequence ID" value="NZ_FOXA01000011.1"/>
</dbReference>
<gene>
    <name evidence="4" type="ORF">SAMN04488047_11145</name>
</gene>
<accession>A0A1I5SKF5</accession>
<keyword evidence="2" id="KW-0560">Oxidoreductase</keyword>
<dbReference type="Proteomes" id="UP000199356">
    <property type="component" value="Unassembled WGS sequence"/>
</dbReference>
<dbReference type="AlphaFoldDB" id="A0A1I5SKF5"/>
<dbReference type="InterPro" id="IPR036188">
    <property type="entry name" value="FAD/NAD-bd_sf"/>
</dbReference>
<reference evidence="4 5" key="1">
    <citation type="submission" date="2016-10" db="EMBL/GenBank/DDBJ databases">
        <authorList>
            <person name="de Groot N.N."/>
        </authorList>
    </citation>
    <scope>NUCLEOTIDE SEQUENCE [LARGE SCALE GENOMIC DNA]</scope>
    <source>
        <strain evidence="4 5">DSM 19547</strain>
    </source>
</reference>
<dbReference type="Gene3D" id="3.50.50.60">
    <property type="entry name" value="FAD/NAD(P)-binding domain"/>
    <property type="match status" value="1"/>
</dbReference>
<dbReference type="GO" id="GO:0005737">
    <property type="term" value="C:cytoplasm"/>
    <property type="evidence" value="ECO:0007669"/>
    <property type="project" value="TreeGrafter"/>
</dbReference>
<evidence type="ECO:0000313" key="4">
    <source>
        <dbReference type="EMBL" id="SFP70846.1"/>
    </source>
</evidence>
<name>A0A1I5SKF5_9RHOB</name>
<dbReference type="SUPFAM" id="SSF51905">
    <property type="entry name" value="FAD/NAD(P)-binding domain"/>
    <property type="match status" value="1"/>
</dbReference>
<dbReference type="Gene3D" id="3.30.9.10">
    <property type="entry name" value="D-Amino Acid Oxidase, subunit A, domain 2"/>
    <property type="match status" value="1"/>
</dbReference>
<evidence type="ECO:0000256" key="2">
    <source>
        <dbReference type="ARBA" id="ARBA00023002"/>
    </source>
</evidence>
<dbReference type="GO" id="GO:0055130">
    <property type="term" value="P:D-alanine catabolic process"/>
    <property type="evidence" value="ECO:0007669"/>
    <property type="project" value="TreeGrafter"/>
</dbReference>
<organism evidence="4 5">
    <name type="scientific">Tranquillimonas alkanivorans</name>
    <dbReference type="NCBI Taxonomy" id="441119"/>
    <lineage>
        <taxon>Bacteria</taxon>
        <taxon>Pseudomonadati</taxon>
        <taxon>Pseudomonadota</taxon>
        <taxon>Alphaproteobacteria</taxon>
        <taxon>Rhodobacterales</taxon>
        <taxon>Roseobacteraceae</taxon>
        <taxon>Tranquillimonas</taxon>
    </lineage>
</organism>
<evidence type="ECO:0000259" key="3">
    <source>
        <dbReference type="Pfam" id="PF01266"/>
    </source>
</evidence>